<keyword evidence="3" id="KW-1185">Reference proteome</keyword>
<evidence type="ECO:0000256" key="1">
    <source>
        <dbReference type="SAM" id="Phobius"/>
    </source>
</evidence>
<sequence>MSVVIRRPDHTSDRGMSIALTHVLTIGITTILIAMLLMAGSTMLESETERSTEAALETVGERLAGDIDNVDRMAAGGTGGANVSLTSDRPRTVASTGYTIAALPEDQCQEAPLLNGSNPCLELDATSTDVTVYVPVKVTDGVDLEGTVQSGEIEIAYVDDGSGPRIELTEADG</sequence>
<keyword evidence="1" id="KW-0812">Transmembrane</keyword>
<dbReference type="AlphaFoldDB" id="M0BWS6"/>
<dbReference type="Proteomes" id="UP000011657">
    <property type="component" value="Unassembled WGS sequence"/>
</dbReference>
<accession>M0BWS6</accession>
<dbReference type="PATRIC" id="fig|1227488.3.peg.4097"/>
<dbReference type="STRING" id="1227488.C477_20424"/>
<keyword evidence="1" id="KW-1133">Transmembrane helix</keyword>
<name>M0BWS6_9EURY</name>
<dbReference type="Pfam" id="PF23928">
    <property type="entry name" value="DUF7266"/>
    <property type="match status" value="1"/>
</dbReference>
<protein>
    <submittedName>
        <fullName evidence="2">Uncharacterized protein</fullName>
    </submittedName>
</protein>
<feature type="transmembrane region" description="Helical" evidence="1">
    <location>
        <begin position="20"/>
        <end position="40"/>
    </location>
</feature>
<evidence type="ECO:0000313" key="2">
    <source>
        <dbReference type="EMBL" id="ELZ14542.1"/>
    </source>
</evidence>
<dbReference type="eggNOG" id="arCOG03926">
    <property type="taxonomic scope" value="Archaea"/>
</dbReference>
<dbReference type="InterPro" id="IPR055690">
    <property type="entry name" value="DUF7266"/>
</dbReference>
<comment type="caution">
    <text evidence="2">The sequence shown here is derived from an EMBL/GenBank/DDBJ whole genome shotgun (WGS) entry which is preliminary data.</text>
</comment>
<dbReference type="EMBL" id="AOIS01000063">
    <property type="protein sequence ID" value="ELZ14542.1"/>
    <property type="molecule type" value="Genomic_DNA"/>
</dbReference>
<organism evidence="2 3">
    <name type="scientific">Haloterrigena salina JCM 13891</name>
    <dbReference type="NCBI Taxonomy" id="1227488"/>
    <lineage>
        <taxon>Archaea</taxon>
        <taxon>Methanobacteriati</taxon>
        <taxon>Methanobacteriota</taxon>
        <taxon>Stenosarchaea group</taxon>
        <taxon>Halobacteria</taxon>
        <taxon>Halobacteriales</taxon>
        <taxon>Natrialbaceae</taxon>
        <taxon>Haloterrigena</taxon>
    </lineage>
</organism>
<gene>
    <name evidence="2" type="ORF">C477_20424</name>
</gene>
<proteinExistence type="predicted"/>
<keyword evidence="1" id="KW-0472">Membrane</keyword>
<reference evidence="2 3" key="1">
    <citation type="journal article" date="2014" name="PLoS Genet.">
        <title>Phylogenetically driven sequencing of extremely halophilic archaea reveals strategies for static and dynamic osmo-response.</title>
        <authorList>
            <person name="Becker E.A."/>
            <person name="Seitzer P.M."/>
            <person name="Tritt A."/>
            <person name="Larsen D."/>
            <person name="Krusor M."/>
            <person name="Yao A.I."/>
            <person name="Wu D."/>
            <person name="Madern D."/>
            <person name="Eisen J.A."/>
            <person name="Darling A.E."/>
            <person name="Facciotti M.T."/>
        </authorList>
    </citation>
    <scope>NUCLEOTIDE SEQUENCE [LARGE SCALE GENOMIC DNA]</scope>
    <source>
        <strain evidence="2 3">JCM 13891</strain>
    </source>
</reference>
<evidence type="ECO:0000313" key="3">
    <source>
        <dbReference type="Proteomes" id="UP000011657"/>
    </source>
</evidence>